<dbReference type="STRING" id="71139.A0A058ZWW9"/>
<feature type="domain" description="Rhodanese" evidence="1">
    <location>
        <begin position="26"/>
        <end position="125"/>
    </location>
</feature>
<dbReference type="Gramene" id="KCW45509">
    <property type="protein sequence ID" value="KCW45509"/>
    <property type="gene ID" value="EUGRSUZ_L00782"/>
</dbReference>
<dbReference type="OMA" id="CKKEDRI"/>
<dbReference type="InterPro" id="IPR044684">
    <property type="entry name" value="STR17/STR18/HARC1-like"/>
</dbReference>
<dbReference type="EMBL" id="MU848298">
    <property type="protein sequence ID" value="KAK2632996.1"/>
    <property type="molecule type" value="Genomic_DNA"/>
</dbReference>
<dbReference type="SUPFAM" id="SSF52821">
    <property type="entry name" value="Rhodanese/Cell cycle control phosphatase"/>
    <property type="match status" value="1"/>
</dbReference>
<dbReference type="InterPro" id="IPR036873">
    <property type="entry name" value="Rhodanese-like_dom_sf"/>
</dbReference>
<name>A0A058ZWW9_EUCGR</name>
<dbReference type="Proteomes" id="UP000030711">
    <property type="component" value="Unassembled WGS sequence"/>
</dbReference>
<reference evidence="2" key="4">
    <citation type="submission" date="2023-07" db="EMBL/GenBank/DDBJ databases">
        <authorList>
            <person name="Myburg A.A."/>
            <person name="Grattapaglia D."/>
            <person name="Tuskan G.A."/>
            <person name="Hellsten U."/>
            <person name="Hayes R.D."/>
            <person name="Grimwood J."/>
            <person name="Jenkins J."/>
            <person name="Lindquist E."/>
            <person name="Tice H."/>
            <person name="Bauer D."/>
            <person name="Goodstein D.M."/>
            <person name="Dubchak I."/>
            <person name="Poliakov A."/>
            <person name="Mizrachi E."/>
            <person name="Kullan A.R."/>
            <person name="Hussey S.G."/>
            <person name="Pinard D."/>
            <person name="Van D.M."/>
            <person name="Singh P."/>
            <person name="Van J.I."/>
            <person name="Silva-Junior O.B."/>
            <person name="Togawa R.C."/>
            <person name="Pappas M.R."/>
            <person name="Faria D.A."/>
            <person name="Sansaloni C.P."/>
            <person name="Petroli C.D."/>
            <person name="Yang X."/>
            <person name="Ranjan P."/>
            <person name="Tschaplinski T.J."/>
            <person name="Ye C.Y."/>
            <person name="Li T."/>
            <person name="Sterck L."/>
            <person name="Vanneste K."/>
            <person name="Murat F."/>
            <person name="Soler M."/>
            <person name="Clemente H.S."/>
            <person name="Saidi N."/>
            <person name="Cassan-Wang H."/>
            <person name="Dunand C."/>
            <person name="Hefer C.A."/>
            <person name="Bornberg-Bauer E."/>
            <person name="Kersting A.R."/>
            <person name="Vining K."/>
            <person name="Amarasinghe V."/>
            <person name="Ranik M."/>
            <person name="Naithani S."/>
            <person name="Elser J."/>
            <person name="Boyd A.E."/>
            <person name="Liston A."/>
            <person name="Spatafora J.W."/>
            <person name="Dharmwardhana P."/>
            <person name="Raja R."/>
            <person name="Sullivan C."/>
            <person name="Romanel E."/>
            <person name="Alves-Ferreira M."/>
            <person name="Kulheim C."/>
            <person name="Foley W."/>
            <person name="Carocha V."/>
            <person name="Paiva J."/>
            <person name="Kudrna D."/>
            <person name="Brommonschenkel S.H."/>
            <person name="Pasquali G."/>
            <person name="Byrne M."/>
            <person name="Rigault P."/>
            <person name="Tibbits J."/>
            <person name="Spokevicius A."/>
            <person name="Jones R.C."/>
            <person name="Steane D.A."/>
            <person name="Vaillancourt R.E."/>
            <person name="Potts B.M."/>
            <person name="Joubert F."/>
            <person name="Barry K."/>
            <person name="Pappas G.J."/>
            <person name="Strauss S.H."/>
            <person name="Jaiswal P."/>
            <person name="Grima-Pettenati J."/>
            <person name="Salse J."/>
            <person name="Van D.P."/>
            <person name="Rokhsar D.S."/>
            <person name="Schmutz J."/>
        </authorList>
    </citation>
    <scope>NUCLEOTIDE SEQUENCE</scope>
    <source>
        <tissue evidence="2">Leaf extractions</tissue>
    </source>
</reference>
<evidence type="ECO:0000313" key="4">
    <source>
        <dbReference type="Proteomes" id="UP000030711"/>
    </source>
</evidence>
<protein>
    <recommendedName>
        <fullName evidence="1">Rhodanese domain-containing protein</fullName>
    </recommendedName>
</protein>
<dbReference type="OrthoDB" id="566238at2759"/>
<evidence type="ECO:0000259" key="1">
    <source>
        <dbReference type="PROSITE" id="PS50206"/>
    </source>
</evidence>
<organism evidence="3">
    <name type="scientific">Eucalyptus grandis</name>
    <name type="common">Flooded gum</name>
    <dbReference type="NCBI Taxonomy" id="71139"/>
    <lineage>
        <taxon>Eukaryota</taxon>
        <taxon>Viridiplantae</taxon>
        <taxon>Streptophyta</taxon>
        <taxon>Embryophyta</taxon>
        <taxon>Tracheophyta</taxon>
        <taxon>Spermatophyta</taxon>
        <taxon>Magnoliopsida</taxon>
        <taxon>eudicotyledons</taxon>
        <taxon>Gunneridae</taxon>
        <taxon>Pentapetalae</taxon>
        <taxon>rosids</taxon>
        <taxon>malvids</taxon>
        <taxon>Myrtales</taxon>
        <taxon>Myrtaceae</taxon>
        <taxon>Myrtoideae</taxon>
        <taxon>Eucalypteae</taxon>
        <taxon>Eucalyptus</taxon>
    </lineage>
</organism>
<dbReference type="PROSITE" id="PS50206">
    <property type="entry name" value="RHODANESE_3"/>
    <property type="match status" value="1"/>
</dbReference>
<dbReference type="Gramene" id="KCW45508">
    <property type="protein sequence ID" value="KCW45508"/>
    <property type="gene ID" value="EUGRSUZ_L00782"/>
</dbReference>
<dbReference type="InterPro" id="IPR001763">
    <property type="entry name" value="Rhodanese-like_dom"/>
</dbReference>
<accession>A0A058ZWW9</accession>
<dbReference type="Pfam" id="PF00581">
    <property type="entry name" value="Rhodanese"/>
    <property type="match status" value="1"/>
</dbReference>
<dbReference type="Gramene" id="KCW45510">
    <property type="protein sequence ID" value="KCW45510"/>
    <property type="gene ID" value="EUGRSUZ_L00782"/>
</dbReference>
<dbReference type="SMART" id="SM00450">
    <property type="entry name" value="RHOD"/>
    <property type="match status" value="1"/>
</dbReference>
<dbReference type="PANTHER" id="PTHR44542:SF12">
    <property type="entry name" value="THIOSULFATE SULFURTRANSFERASE 18"/>
    <property type="match status" value="1"/>
</dbReference>
<dbReference type="EMBL" id="MU848298">
    <property type="protein sequence ID" value="KAK2632998.1"/>
    <property type="molecule type" value="Genomic_DNA"/>
</dbReference>
<dbReference type="KEGG" id="egr:104428844"/>
<reference evidence="2" key="2">
    <citation type="journal article" date="2014" name="Nature">
        <title>The genome of Eucalyptus grandis.</title>
        <authorList>
            <person name="Myburg A.A."/>
            <person name="Grattapaglia D."/>
            <person name="Tuskan G.A."/>
            <person name="Hellsten U."/>
            <person name="Hayes R.D."/>
            <person name="Grimwood J."/>
            <person name="Jenkins J."/>
            <person name="Lindquist E."/>
            <person name="Tice H."/>
            <person name="Bauer D."/>
            <person name="Goodstein D.M."/>
            <person name="Dubchak I."/>
            <person name="Poliakov A."/>
            <person name="Mizrachi E."/>
            <person name="Kullan A.R."/>
            <person name="Hussey S.G."/>
            <person name="Pinard D."/>
            <person name="van der Merwe K."/>
            <person name="Singh P."/>
            <person name="van Jaarsveld I."/>
            <person name="Silva-Junior O.B."/>
            <person name="Togawa R.C."/>
            <person name="Pappas M.R."/>
            <person name="Faria D.A."/>
            <person name="Sansaloni C.P."/>
            <person name="Petroli C.D."/>
            <person name="Yang X."/>
            <person name="Ranjan P."/>
            <person name="Tschaplinski T.J."/>
            <person name="Ye C.Y."/>
            <person name="Li T."/>
            <person name="Sterck L."/>
            <person name="Vanneste K."/>
            <person name="Murat F."/>
            <person name="Soler M."/>
            <person name="Clemente H.S."/>
            <person name="Saidi N."/>
            <person name="Cassan-Wang H."/>
            <person name="Dunand C."/>
            <person name="Hefer C.A."/>
            <person name="Bornberg-Bauer E."/>
            <person name="Kersting A.R."/>
            <person name="Vining K."/>
            <person name="Amarasinghe V."/>
            <person name="Ranik M."/>
            <person name="Naithani S."/>
            <person name="Elser J."/>
            <person name="Boyd A.E."/>
            <person name="Liston A."/>
            <person name="Spatafora J.W."/>
            <person name="Dharmwardhana P."/>
            <person name="Raja R."/>
            <person name="Sullivan C."/>
            <person name="Romanel E."/>
            <person name="Alves-Ferreira M."/>
            <person name="Kulheim C."/>
            <person name="Foley W."/>
            <person name="Carocha V."/>
            <person name="Paiva J."/>
            <person name="Kudrna D."/>
            <person name="Brommonschenkel S.H."/>
            <person name="Pasquali G."/>
            <person name="Byrne M."/>
            <person name="Rigault P."/>
            <person name="Tibbits J."/>
            <person name="Spokevicius A."/>
            <person name="Jones R.C."/>
            <person name="Steane D.A."/>
            <person name="Vaillancourt R.E."/>
            <person name="Potts B.M."/>
            <person name="Joubert F."/>
            <person name="Barry K."/>
            <person name="Pappas G.J."/>
            <person name="Strauss S.H."/>
            <person name="Jaiswal P."/>
            <person name="Grima-Pettenati J."/>
            <person name="Salse J."/>
            <person name="Van de Peer Y."/>
            <person name="Rokhsar D.S."/>
            <person name="Schmutz J."/>
        </authorList>
    </citation>
    <scope>NUCLEOTIDE SEQUENCE</scope>
    <source>
        <tissue evidence="2">Leaf extractions</tissue>
    </source>
</reference>
<dbReference type="EMBL" id="MU848298">
    <property type="protein sequence ID" value="KAK2632997.1"/>
    <property type="molecule type" value="Genomic_DNA"/>
</dbReference>
<keyword evidence="4" id="KW-1185">Reference proteome</keyword>
<dbReference type="AlphaFoldDB" id="A0A058ZWW9"/>
<dbReference type="EMBL" id="KK198812">
    <property type="protein sequence ID" value="KCW45508.1"/>
    <property type="molecule type" value="Genomic_DNA"/>
</dbReference>
<reference evidence="3" key="1">
    <citation type="submission" date="2013-07" db="EMBL/GenBank/DDBJ databases">
        <title>The genome of Eucalyptus grandis.</title>
        <authorList>
            <person name="Schmutz J."/>
            <person name="Hayes R."/>
            <person name="Myburg A."/>
            <person name="Tuskan G."/>
            <person name="Grattapaglia D."/>
            <person name="Rokhsar D.S."/>
        </authorList>
    </citation>
    <scope>NUCLEOTIDE SEQUENCE</scope>
    <source>
        <tissue evidence="3">Leaf extractions</tissue>
    </source>
</reference>
<evidence type="ECO:0000313" key="2">
    <source>
        <dbReference type="EMBL" id="KAK2632996.1"/>
    </source>
</evidence>
<dbReference type="GO" id="GO:0003824">
    <property type="term" value="F:catalytic activity"/>
    <property type="evidence" value="ECO:0007669"/>
    <property type="project" value="InterPro"/>
</dbReference>
<gene>
    <name evidence="3" type="ORF">EUGRSUZ_L00782</name>
</gene>
<evidence type="ECO:0000313" key="3">
    <source>
        <dbReference type="EMBL" id="KCW45510.1"/>
    </source>
</evidence>
<dbReference type="eggNOG" id="KOG1530">
    <property type="taxonomic scope" value="Eukaryota"/>
</dbReference>
<sequence>MASLESSGPEVVTIDVLAARDLVSTGHRFLDVRTEEEFKEGHPEAEDVLNIPYLFVTPEGRVNNPRFLEQVSLAYGLEDRIVVGCRSGARSLSAGADMLKAGYKHVWNMGGGHLAWADKGLPVKKPLEEEMKLHLDPKAEGVVMEEKLEVAI</sequence>
<dbReference type="FunCoup" id="A0A058ZWW9">
    <property type="interactions" value="230"/>
</dbReference>
<dbReference type="EMBL" id="KK198812">
    <property type="protein sequence ID" value="KCW45509.1"/>
    <property type="molecule type" value="Genomic_DNA"/>
</dbReference>
<dbReference type="PANTHER" id="PTHR44542">
    <property type="entry name" value="THIOSULFATE SULFURTRANSFERASE 18"/>
    <property type="match status" value="1"/>
</dbReference>
<dbReference type="CDD" id="cd00158">
    <property type="entry name" value="RHOD"/>
    <property type="match status" value="1"/>
</dbReference>
<proteinExistence type="predicted"/>
<dbReference type="EMBL" id="KK198812">
    <property type="protein sequence ID" value="KCW45510.1"/>
    <property type="molecule type" value="Genomic_DNA"/>
</dbReference>
<dbReference type="Gene3D" id="3.40.250.10">
    <property type="entry name" value="Rhodanese-like domain"/>
    <property type="match status" value="1"/>
</dbReference>
<reference evidence="2" key="3">
    <citation type="submission" date="2023-04" db="EMBL/GenBank/DDBJ databases">
        <title>WGS assembly of Eucalyptus grandis.</title>
        <authorList>
            <person name="Myburg A."/>
            <person name="Grattapaglia D."/>
            <person name="Tuskan G."/>
            <person name="Hellsten U."/>
            <person name="Hayes R."/>
            <person name="Grimwood J."/>
            <person name="Jenkins J."/>
            <person name="Lindquist E."/>
            <person name="Tice H."/>
            <person name="Bauer D."/>
            <person name="Goodstein D."/>
            <person name="Dubchak I."/>
            <person name="Poliakov A."/>
            <person name="Mizrachi E."/>
            <person name="Kullan A."/>
            <person name="Hussey S."/>
            <person name="Pinard D."/>
            <person name="Van D."/>
            <person name="Singh P."/>
            <person name="Van J."/>
            <person name="Silva-Junior O."/>
            <person name="Togawa R."/>
            <person name="Pappas M."/>
            <person name="Faria D."/>
            <person name="Sansaloni C."/>
            <person name="Petroli C."/>
            <person name="Yang X."/>
            <person name="Ranjan P."/>
            <person name="Tschaplinski T."/>
            <person name="Ye C."/>
            <person name="Li T."/>
            <person name="Sterck L."/>
            <person name="Vanneste K."/>
            <person name="Murat F."/>
            <person name="Soler M."/>
            <person name="Clemente H."/>
            <person name="Saidi N."/>
            <person name="Cassan-Wang H."/>
            <person name="Dunand C."/>
            <person name="Hefer C."/>
            <person name="Bornberg-Bauer E."/>
            <person name="Kersting A."/>
            <person name="Vining K."/>
            <person name="Amarasinghe V."/>
            <person name="Ranik M."/>
            <person name="Naithani S."/>
            <person name="Elser J."/>
            <person name="Boyd A."/>
            <person name="Liston A."/>
            <person name="Spatafora J."/>
            <person name="Dharmwardhana P."/>
            <person name="Raja R."/>
            <person name="Sullivan C."/>
            <person name="Romanel E."/>
            <person name="Alves-Ferreira M."/>
            <person name="Kulheim C."/>
            <person name="Foley W."/>
            <person name="Carocha V."/>
            <person name="Paiva J."/>
            <person name="Kudrna D."/>
            <person name="Brommonschenkel S."/>
            <person name="Pasquali G."/>
            <person name="Byrne M."/>
            <person name="Rigault P."/>
            <person name="Tibbits J."/>
            <person name="Spokevicius A."/>
            <person name="Jones R."/>
            <person name="Steane D."/>
            <person name="Vaillancourt R."/>
            <person name="Potts B."/>
            <person name="Joubert F."/>
            <person name="Barry K."/>
            <person name="Pappas G."/>
            <person name="Strauss S."/>
            <person name="Jaiswal P."/>
            <person name="Grima-Pettenati J."/>
            <person name="Salse J."/>
            <person name="Van D."/>
            <person name="Rokhsar D."/>
            <person name="Schmutz J."/>
        </authorList>
    </citation>
    <scope>NUCLEOTIDE SEQUENCE</scope>
    <source>
        <tissue evidence="2">Leaf extractions</tissue>
    </source>
</reference>